<evidence type="ECO:0000256" key="10">
    <source>
        <dbReference type="RuleBase" id="RU367052"/>
    </source>
</evidence>
<feature type="domain" description="FACT complex subunit SPT16 middle" evidence="13">
    <location>
        <begin position="528"/>
        <end position="684"/>
    </location>
</feature>
<dbReference type="Pfam" id="PF00557">
    <property type="entry name" value="Peptidase_M24"/>
    <property type="match status" value="1"/>
</dbReference>
<evidence type="ECO:0000256" key="6">
    <source>
        <dbReference type="ARBA" id="ARBA00023054"/>
    </source>
</evidence>
<dbReference type="InterPro" id="IPR033825">
    <property type="entry name" value="Spt16_M24"/>
</dbReference>
<feature type="compositionally biased region" description="Acidic residues" evidence="11">
    <location>
        <begin position="990"/>
        <end position="1000"/>
    </location>
</feature>
<dbReference type="InterPro" id="IPR000073">
    <property type="entry name" value="AB_hydrolase_1"/>
</dbReference>
<dbReference type="Gene3D" id="3.90.230.10">
    <property type="entry name" value="Creatinase/methionine aminopeptidase superfamily"/>
    <property type="match status" value="1"/>
</dbReference>
<keyword evidence="7 10" id="KW-0804">Transcription</keyword>
<dbReference type="Gene3D" id="2.30.29.150">
    <property type="match status" value="1"/>
</dbReference>
<keyword evidence="4 10" id="KW-0227">DNA damage</keyword>
<dbReference type="GO" id="GO:0006281">
    <property type="term" value="P:DNA repair"/>
    <property type="evidence" value="ECO:0007669"/>
    <property type="project" value="UniProtKB-UniRule"/>
</dbReference>
<evidence type="ECO:0000313" key="15">
    <source>
        <dbReference type="EMBL" id="CAI7993494.1"/>
    </source>
</evidence>
<proteinExistence type="inferred from homology"/>
<evidence type="ECO:0000256" key="1">
    <source>
        <dbReference type="ARBA" id="ARBA00010779"/>
    </source>
</evidence>
<dbReference type="Gene3D" id="2.30.29.210">
    <property type="entry name" value="FACT complex subunit Spt16p/Cdc68p"/>
    <property type="match status" value="1"/>
</dbReference>
<evidence type="ECO:0000256" key="11">
    <source>
        <dbReference type="SAM" id="MobiDB-lite"/>
    </source>
</evidence>
<dbReference type="Pfam" id="PF08512">
    <property type="entry name" value="Rttp106-like_middle"/>
    <property type="match status" value="1"/>
</dbReference>
<evidence type="ECO:0000259" key="14">
    <source>
        <dbReference type="SMART" id="SM01287"/>
    </source>
</evidence>
<dbReference type="EMBL" id="CASHTH010000190">
    <property type="protein sequence ID" value="CAI7993494.1"/>
    <property type="molecule type" value="Genomic_DNA"/>
</dbReference>
<dbReference type="GO" id="GO:0006260">
    <property type="term" value="P:DNA replication"/>
    <property type="evidence" value="ECO:0007669"/>
    <property type="project" value="UniProtKB-KW"/>
</dbReference>
<dbReference type="InterPro" id="IPR000994">
    <property type="entry name" value="Pept_M24"/>
</dbReference>
<keyword evidence="8 10" id="KW-0234">DNA repair</keyword>
<dbReference type="InterPro" id="IPR013719">
    <property type="entry name" value="RTT106/SPT16-like_middle_dom"/>
</dbReference>
<evidence type="ECO:0000256" key="5">
    <source>
        <dbReference type="ARBA" id="ARBA00023015"/>
    </source>
</evidence>
<keyword evidence="16" id="KW-1185">Reference proteome</keyword>
<sequence>MVKVDSAAFVSRLERLYSHWEGVDEEREELWGEADALVVVVGKDDVLYSKSTTLHLWLFGYELADTLCIFCANEIHILSSKKKIEFIRPLQEVLASRADLPKLSLHTRSKGENDAEQFQTLAGVIKDSKRGKKIGVFSKDNFTGSFVEGWQTALREVKVTQVDVSSAFAFACAAKDEAEVSTVKKACQVTCTVFSKYVKKEIVTIVDEEKRVKHSKLADGIEQAVSETKYLPPGLDADSLEICYSPIIQSGGQYQLKFSTVSSDERLHFGTIVCCLGVRYKSYCSNVVRTMFVEPTKEMQDNYTFLLSVYETILSSLKEGVKLCDVYNAALEMVERDRPELKDNFTRNAGFVTGIEFRESSLLLSPKCQLPIRKGMLFNVNIGLAGLTNPEAQDTAGKTYSLFIGDTVLVAEDGPAVELTGVSKKKMSSIAIFLGDEDKEQENGPGPDIEEQLSKKFLTNRTRMEPASEDRRMKRQKELAKRVNEEAMKRFQDHKDEQISKRPKLSSNVAYKHVSSVPRDAEVQNFRIFVDRKYEAIVLPVHGVPLPFHISTIKNISKSEEGDYVYLRINFFFPGSSLGRIDGVAFPNPDATFVKEMSYRASSTHGVSAASSLVNVFHTIKEVQKRFRTREQEKRELEGVVEQEALVLNTMKGNPRLKDLYMRPVIGSRRVQGTLEAHTNGLRYTTLKGDKVDLVYNNIKQAFFQPSRSEMIVLLHFHMKSPIIISKKKHRDIQFYTEVGEIVTTLGRTQHMHDRDDLMAEQAERELRAKLDNAFDNFRKKVEALPQCRVTFEKPFRELGYVLAGPSLEVDTCVSDQEILPAMFHGVPHRSTVLLQPTTHCLVNLTEQPPFIIVLDEVELVHFERVQFHMRNFDMVFVFKDYKKKVATVTAIPMTQLDSIRDWLNSCDKKYTEGIQSLNWTKIMKTINDDVEGFFSQGGWSFLDPSSDQEEAEEDSEMSDEYHPSDASTVVSGGEEEDSDEDYTSLSEGDSSDYEEEESEESGKDWDELEAEARRADREDAQLDRPEEESSSLSRKRPAPSKKGSTSKKMKLRNGTQPMAEDPAEAERQELGFFQETVQGKSLRVVERAVPSSEVCVFLVHGGGGRAGQFKHQIRRLENDYNVVALDFLGHGDSPAPNEPRLYTADEHLEDLKEVYEVHKKEQNVIISHCYGAVHTLHLIKWLRGKGRAAEVVGVVMMSLGARAPASIGLLGKVPAFVLEWLRPLARASSNRALFTPHTDPTLIQSENFMSNNNRMYVMKVIGADCSDNEMWTAAICEGAEALGDIPRICLYGTEDGVFPEPTCQEAAKTLGVAEGRCHPLEGAGHLCMLEAHKQVSDICQRFIAELTSD</sequence>
<comment type="similarity">
    <text evidence="1 10">Belongs to the peptidase M24 family. SPT16 subfamily.</text>
</comment>
<evidence type="ECO:0000256" key="8">
    <source>
        <dbReference type="ARBA" id="ARBA00023204"/>
    </source>
</evidence>
<dbReference type="GO" id="GO:0031491">
    <property type="term" value="F:nucleosome binding"/>
    <property type="evidence" value="ECO:0007669"/>
    <property type="project" value="TreeGrafter"/>
</dbReference>
<dbReference type="SUPFAM" id="SSF55920">
    <property type="entry name" value="Creatinase/aminopeptidase"/>
    <property type="match status" value="1"/>
</dbReference>
<evidence type="ECO:0000259" key="13">
    <source>
        <dbReference type="SMART" id="SM01286"/>
    </source>
</evidence>
<evidence type="ECO:0000256" key="3">
    <source>
        <dbReference type="ARBA" id="ARBA00022705"/>
    </source>
</evidence>
<dbReference type="Pfam" id="PF08644">
    <property type="entry name" value="SPT16"/>
    <property type="match status" value="1"/>
</dbReference>
<comment type="function">
    <text evidence="10">Component of the FACT complex, a general chromatin factor that acts to reorganize nucleosomes. The FACT complex is involved in multiple processes that require DNA as a template such as mRNA elongation, DNA replication and DNA repair. During transcription elongation the FACT complex acts as a histone chaperone that both destabilizes and restores nucleosomal structure. It facilitates the passage of RNA polymerase II and transcription by promoting the dissociation of one histone H2A-H2B dimer from the nucleosome, then subsequently promotes the reestablishment of the nucleosome following the passage of RNA polymerase II.</text>
</comment>
<dbReference type="FunFam" id="2.30.29.210:FF:000001">
    <property type="entry name" value="FACT complex subunit spt16"/>
    <property type="match status" value="1"/>
</dbReference>
<dbReference type="Gene3D" id="2.30.29.30">
    <property type="entry name" value="Pleckstrin-homology domain (PH domain)/Phosphotyrosine-binding domain (PTB)"/>
    <property type="match status" value="1"/>
</dbReference>
<feature type="compositionally biased region" description="Basic residues" evidence="11">
    <location>
        <begin position="1034"/>
        <end position="1052"/>
    </location>
</feature>
<feature type="compositionally biased region" description="Acidic residues" evidence="11">
    <location>
        <begin position="974"/>
        <end position="983"/>
    </location>
</feature>
<comment type="caution">
    <text evidence="15">The sequence shown here is derived from an EMBL/GenBank/DDBJ whole genome shotgun (WGS) entry which is preliminary data.</text>
</comment>
<comment type="subunit">
    <text evidence="10">Component of the FACT complex.</text>
</comment>
<reference evidence="15" key="1">
    <citation type="submission" date="2023-03" db="EMBL/GenBank/DDBJ databases">
        <authorList>
            <person name="Steffen K."/>
            <person name="Cardenas P."/>
        </authorList>
    </citation>
    <scope>NUCLEOTIDE SEQUENCE</scope>
</reference>
<dbReference type="CDD" id="cd01091">
    <property type="entry name" value="CDC68-like"/>
    <property type="match status" value="1"/>
</dbReference>
<dbReference type="SMART" id="SM01287">
    <property type="entry name" value="Rtt106"/>
    <property type="match status" value="1"/>
</dbReference>
<evidence type="ECO:0000313" key="16">
    <source>
        <dbReference type="Proteomes" id="UP001174909"/>
    </source>
</evidence>
<keyword evidence="6" id="KW-0175">Coiled coil</keyword>
<dbReference type="Gene3D" id="3.40.50.1820">
    <property type="entry name" value="alpha/beta hydrolase"/>
    <property type="match status" value="1"/>
</dbReference>
<keyword evidence="9 10" id="KW-0539">Nucleus</keyword>
<dbReference type="InterPro" id="IPR040258">
    <property type="entry name" value="Spt16"/>
</dbReference>
<dbReference type="FunFam" id="2.30.29.150:FF:000003">
    <property type="entry name" value="FACT complex subunit SPT16"/>
    <property type="match status" value="1"/>
</dbReference>
<accession>A0AA35QV97</accession>
<dbReference type="InterPro" id="IPR048969">
    <property type="entry name" value="FACT_SPT16_C"/>
</dbReference>
<dbReference type="SMART" id="SM01285">
    <property type="entry name" value="FACT-Spt16_Nlob"/>
    <property type="match status" value="1"/>
</dbReference>
<protein>
    <recommendedName>
        <fullName evidence="10">FACT complex subunit</fullName>
    </recommendedName>
</protein>
<dbReference type="InterPro" id="IPR056595">
    <property type="entry name" value="Fact-SPT16_PH"/>
</dbReference>
<dbReference type="Gene3D" id="3.40.350.10">
    <property type="entry name" value="Creatinase/prolidase N-terminal domain"/>
    <property type="match status" value="1"/>
</dbReference>
<feature type="domain" description="FACT complex subunit SPT16 N-terminal lobe" evidence="12">
    <location>
        <begin position="4"/>
        <end position="168"/>
    </location>
</feature>
<dbReference type="Pfam" id="PF14826">
    <property type="entry name" value="FACT-Spt16_Nlob"/>
    <property type="match status" value="1"/>
</dbReference>
<feature type="compositionally biased region" description="Acidic residues" evidence="11">
    <location>
        <begin position="947"/>
        <end position="959"/>
    </location>
</feature>
<feature type="region of interest" description="Disordered" evidence="11">
    <location>
        <begin position="942"/>
        <end position="1064"/>
    </location>
</feature>
<dbReference type="Pfam" id="PF12697">
    <property type="entry name" value="Abhydrolase_6"/>
    <property type="match status" value="1"/>
</dbReference>
<dbReference type="InterPro" id="IPR029149">
    <property type="entry name" value="Creatin/AminoP/Spt16_N"/>
</dbReference>
<dbReference type="SMART" id="SM01286">
    <property type="entry name" value="SPT16"/>
    <property type="match status" value="1"/>
</dbReference>
<dbReference type="InterPro" id="IPR011993">
    <property type="entry name" value="PH-like_dom_sf"/>
</dbReference>
<dbReference type="FunFam" id="3.90.230.10:FF:000005">
    <property type="entry name" value="FACT complex subunit spt16"/>
    <property type="match status" value="1"/>
</dbReference>
<evidence type="ECO:0000259" key="12">
    <source>
        <dbReference type="SMART" id="SM01285"/>
    </source>
</evidence>
<keyword evidence="5 10" id="KW-0805">Transcription regulation</keyword>
<dbReference type="GO" id="GO:0035101">
    <property type="term" value="C:FACT complex"/>
    <property type="evidence" value="ECO:0007669"/>
    <property type="project" value="UniProtKB-UniRule"/>
</dbReference>
<evidence type="ECO:0000256" key="7">
    <source>
        <dbReference type="ARBA" id="ARBA00023163"/>
    </source>
</evidence>
<evidence type="ECO:0000256" key="2">
    <source>
        <dbReference type="ARBA" id="ARBA00022454"/>
    </source>
</evidence>
<dbReference type="GO" id="GO:0006368">
    <property type="term" value="P:transcription elongation by RNA polymerase II"/>
    <property type="evidence" value="ECO:0007669"/>
    <property type="project" value="TreeGrafter"/>
</dbReference>
<comment type="subcellular location">
    <subcellularLocation>
        <location evidence="10">Nucleus</location>
    </subcellularLocation>
    <subcellularLocation>
        <location evidence="10">Chromosome</location>
    </subcellularLocation>
</comment>
<organism evidence="15 16">
    <name type="scientific">Geodia barretti</name>
    <name type="common">Barrett's horny sponge</name>
    <dbReference type="NCBI Taxonomy" id="519541"/>
    <lineage>
        <taxon>Eukaryota</taxon>
        <taxon>Metazoa</taxon>
        <taxon>Porifera</taxon>
        <taxon>Demospongiae</taxon>
        <taxon>Heteroscleromorpha</taxon>
        <taxon>Tetractinellida</taxon>
        <taxon>Astrophorina</taxon>
        <taxon>Geodiidae</taxon>
        <taxon>Geodia</taxon>
    </lineage>
</organism>
<dbReference type="Pfam" id="PF24824">
    <property type="entry name" value="PH_SPT16"/>
    <property type="match status" value="1"/>
</dbReference>
<dbReference type="InterPro" id="IPR013953">
    <property type="entry name" value="FACT_SPT16_M"/>
</dbReference>
<gene>
    <name evidence="15" type="ORF">GBAR_LOCUS1265</name>
</gene>
<dbReference type="PANTHER" id="PTHR13980">
    <property type="entry name" value="CDC68 RELATED"/>
    <property type="match status" value="1"/>
</dbReference>
<dbReference type="GO" id="GO:0032786">
    <property type="term" value="P:positive regulation of DNA-templated transcription, elongation"/>
    <property type="evidence" value="ECO:0007669"/>
    <property type="project" value="UniProtKB-ARBA"/>
</dbReference>
<dbReference type="PANTHER" id="PTHR13980:SF15">
    <property type="entry name" value="FACT COMPLEX SUBUNIT SPT16"/>
    <property type="match status" value="1"/>
</dbReference>
<dbReference type="FunFam" id="2.30.29.30:FF:000017">
    <property type="entry name" value="FACT complex subunit SPT16"/>
    <property type="match status" value="1"/>
</dbReference>
<dbReference type="InterPro" id="IPR029148">
    <property type="entry name" value="FACT-SPT16_Nlobe"/>
</dbReference>
<keyword evidence="2 10" id="KW-0158">Chromosome</keyword>
<dbReference type="InterPro" id="IPR036005">
    <property type="entry name" value="Creatinase/aminopeptidase-like"/>
</dbReference>
<dbReference type="Pfam" id="PF21091">
    <property type="entry name" value="SPT16_C"/>
    <property type="match status" value="1"/>
</dbReference>
<feature type="domain" description="Histone chaperone RTT106/FACT complex subunit SPT16-like middle" evidence="14">
    <location>
        <begin position="824"/>
        <end position="914"/>
    </location>
</feature>
<dbReference type="Proteomes" id="UP001174909">
    <property type="component" value="Unassembled WGS sequence"/>
</dbReference>
<name>A0AA35QV97_GEOBA</name>
<dbReference type="SUPFAM" id="SSF53474">
    <property type="entry name" value="alpha/beta-Hydrolases"/>
    <property type="match status" value="1"/>
</dbReference>
<keyword evidence="3 10" id="KW-0235">DNA replication</keyword>
<evidence type="ECO:0000256" key="9">
    <source>
        <dbReference type="ARBA" id="ARBA00023242"/>
    </source>
</evidence>
<dbReference type="InterPro" id="IPR029058">
    <property type="entry name" value="AB_hydrolase_fold"/>
</dbReference>
<feature type="compositionally biased region" description="Basic and acidic residues" evidence="11">
    <location>
        <begin position="1001"/>
        <end position="1025"/>
    </location>
</feature>
<evidence type="ECO:0000256" key="4">
    <source>
        <dbReference type="ARBA" id="ARBA00022763"/>
    </source>
</evidence>